<protein>
    <submittedName>
        <fullName evidence="1">Uncharacterized protein</fullName>
    </submittedName>
</protein>
<dbReference type="EMBL" id="CP144690">
    <property type="protein sequence ID" value="WVY89761.1"/>
    <property type="molecule type" value="Genomic_DNA"/>
</dbReference>
<accession>A0AAQ3MEQ4</accession>
<dbReference type="AlphaFoldDB" id="A0AAQ3MEQ4"/>
<evidence type="ECO:0000313" key="2">
    <source>
        <dbReference type="Proteomes" id="UP001374535"/>
    </source>
</evidence>
<reference evidence="1 2" key="1">
    <citation type="journal article" date="2023" name="Life. Sci Alliance">
        <title>Evolutionary insights into 3D genome organization and epigenetic landscape of Vigna mungo.</title>
        <authorList>
            <person name="Junaid A."/>
            <person name="Singh B."/>
            <person name="Bhatia S."/>
        </authorList>
    </citation>
    <scope>NUCLEOTIDE SEQUENCE [LARGE SCALE GENOMIC DNA]</scope>
    <source>
        <strain evidence="1">Urdbean</strain>
    </source>
</reference>
<organism evidence="1 2">
    <name type="scientific">Vigna mungo</name>
    <name type="common">Black gram</name>
    <name type="synonym">Phaseolus mungo</name>
    <dbReference type="NCBI Taxonomy" id="3915"/>
    <lineage>
        <taxon>Eukaryota</taxon>
        <taxon>Viridiplantae</taxon>
        <taxon>Streptophyta</taxon>
        <taxon>Embryophyta</taxon>
        <taxon>Tracheophyta</taxon>
        <taxon>Spermatophyta</taxon>
        <taxon>Magnoliopsida</taxon>
        <taxon>eudicotyledons</taxon>
        <taxon>Gunneridae</taxon>
        <taxon>Pentapetalae</taxon>
        <taxon>rosids</taxon>
        <taxon>fabids</taxon>
        <taxon>Fabales</taxon>
        <taxon>Fabaceae</taxon>
        <taxon>Papilionoideae</taxon>
        <taxon>50 kb inversion clade</taxon>
        <taxon>NPAAA clade</taxon>
        <taxon>indigoferoid/millettioid clade</taxon>
        <taxon>Phaseoleae</taxon>
        <taxon>Vigna</taxon>
    </lineage>
</organism>
<dbReference type="Proteomes" id="UP001374535">
    <property type="component" value="Chromosome 11"/>
</dbReference>
<proteinExistence type="predicted"/>
<sequence length="237" mass="27118">MEKIQDTEKQSSWLQDKWLEFHHRSSQSTYVNDGGVVGGIPAHFSIEKRKRQLIKNALGPYPHRVELTEPGRNGKIDWFKEERFLFRERRGKSRNKESDFREAPSKSCALRKGSGGAKEVDFKVDFSVLIFCRFVNRNGHFCRDFDLDFCVFRNLVKKMNVEANIMELLLGFLLCGDCGGKVPLLCDFWILENATEEASDLTCKDYGCVHGDLRITAAMEALLVFVNTSASVPNRIK</sequence>
<evidence type="ECO:0000313" key="1">
    <source>
        <dbReference type="EMBL" id="WVY89761.1"/>
    </source>
</evidence>
<keyword evidence="2" id="KW-1185">Reference proteome</keyword>
<name>A0AAQ3MEQ4_VIGMU</name>
<gene>
    <name evidence="1" type="ORF">V8G54_035275</name>
</gene>